<feature type="chain" id="PRO_5047019380" evidence="3">
    <location>
        <begin position="22"/>
        <end position="400"/>
    </location>
</feature>
<proteinExistence type="predicted"/>
<dbReference type="PANTHER" id="PTHR46344:SF27">
    <property type="entry name" value="KELCH REPEAT SUPERFAMILY PROTEIN"/>
    <property type="match status" value="1"/>
</dbReference>
<name>A0ABT4BTX6_9FIRM</name>
<keyword evidence="2" id="KW-0677">Repeat</keyword>
<protein>
    <submittedName>
        <fullName evidence="4">Galactose oxidase</fullName>
    </submittedName>
</protein>
<keyword evidence="3" id="KW-0732">Signal</keyword>
<organism evidence="4 5">
    <name type="scientific">Caproiciproducens galactitolivorans</name>
    <dbReference type="NCBI Taxonomy" id="642589"/>
    <lineage>
        <taxon>Bacteria</taxon>
        <taxon>Bacillati</taxon>
        <taxon>Bacillota</taxon>
        <taxon>Clostridia</taxon>
        <taxon>Eubacteriales</taxon>
        <taxon>Acutalibacteraceae</taxon>
        <taxon>Caproiciproducens</taxon>
    </lineage>
</organism>
<gene>
    <name evidence="4" type="ORF">OUY18_04560</name>
</gene>
<keyword evidence="5" id="KW-1185">Reference proteome</keyword>
<evidence type="ECO:0000313" key="5">
    <source>
        <dbReference type="Proteomes" id="UP001082703"/>
    </source>
</evidence>
<dbReference type="Pfam" id="PF24681">
    <property type="entry name" value="Kelch_KLHDC2_KLHL20_DRC7"/>
    <property type="match status" value="1"/>
</dbReference>
<dbReference type="InterPro" id="IPR015915">
    <property type="entry name" value="Kelch-typ_b-propeller"/>
</dbReference>
<dbReference type="RefSeq" id="WP_268057541.1">
    <property type="nucleotide sequence ID" value="NZ_JAPOHA010000003.1"/>
</dbReference>
<comment type="caution">
    <text evidence="4">The sequence shown here is derived from an EMBL/GenBank/DDBJ whole genome shotgun (WGS) entry which is preliminary data.</text>
</comment>
<keyword evidence="1" id="KW-0880">Kelch repeat</keyword>
<dbReference type="Proteomes" id="UP001082703">
    <property type="component" value="Unassembled WGS sequence"/>
</dbReference>
<evidence type="ECO:0000256" key="3">
    <source>
        <dbReference type="SAM" id="SignalP"/>
    </source>
</evidence>
<feature type="signal peptide" evidence="3">
    <location>
        <begin position="1"/>
        <end position="21"/>
    </location>
</feature>
<dbReference type="SUPFAM" id="SSF117281">
    <property type="entry name" value="Kelch motif"/>
    <property type="match status" value="1"/>
</dbReference>
<reference evidence="4 5" key="1">
    <citation type="submission" date="2022-11" db="EMBL/GenBank/DDBJ databases">
        <authorList>
            <person name="Caiyu Z."/>
        </authorList>
    </citation>
    <scope>NUCLEOTIDE SEQUENCE [LARGE SCALE GENOMIC DNA]</scope>
    <source>
        <strain evidence="4 5">YR-4</strain>
    </source>
</reference>
<evidence type="ECO:0000256" key="2">
    <source>
        <dbReference type="ARBA" id="ARBA00022737"/>
    </source>
</evidence>
<dbReference type="Gene3D" id="2.120.10.80">
    <property type="entry name" value="Kelch-type beta propeller"/>
    <property type="match status" value="2"/>
</dbReference>
<dbReference type="InterPro" id="IPR006652">
    <property type="entry name" value="Kelch_1"/>
</dbReference>
<dbReference type="SMART" id="SM00612">
    <property type="entry name" value="Kelch"/>
    <property type="match status" value="6"/>
</dbReference>
<sequence length="400" mass="43884">MERKKFSIFCLSLLTLLNMTACNPSRGANSPKSDTFPTSSPKEEFVSGFPGASEGCWSKIAPMYTPRYDFGSEVMDGKIYVFGGKNESGQLSSTEVYDIQSNTWKRLKPMLEARSNFQTAALNGEIYAIGGSQAKFTGMGVTTAAVEKYNPAVNTWVPLRPMRAERMYHQLAVLDGIIYAIGGSADSSVLPAVEAYDPSSDTWTDKTPMSVPRMQFGTAVIGGKIYVIGGCSTEKSLETVEMYDPETDKWTKKAPMQTPRFSFQTEVIEGKIYVMGGLNDKADSLASVEEYDPAADKWTTKRSMKTPRSWFQSTAANGKILAVGGWRKVGDYLSQSFLSSVEEYNPKSDTWTEKLPLLPARSLFKTIHYGDNLFAIGGAVGSNTQAEPGTNSAAMYKMIK</sequence>
<dbReference type="Pfam" id="PF01344">
    <property type="entry name" value="Kelch_1"/>
    <property type="match status" value="2"/>
</dbReference>
<evidence type="ECO:0000256" key="1">
    <source>
        <dbReference type="ARBA" id="ARBA00022441"/>
    </source>
</evidence>
<accession>A0ABT4BTX6</accession>
<evidence type="ECO:0000313" key="4">
    <source>
        <dbReference type="EMBL" id="MCY1713528.1"/>
    </source>
</evidence>
<dbReference type="PANTHER" id="PTHR46344">
    <property type="entry name" value="OS02G0202900 PROTEIN"/>
    <property type="match status" value="1"/>
</dbReference>
<dbReference type="EMBL" id="JAPOHA010000003">
    <property type="protein sequence ID" value="MCY1713528.1"/>
    <property type="molecule type" value="Genomic_DNA"/>
</dbReference>